<proteinExistence type="predicted"/>
<evidence type="ECO:0000259" key="1">
    <source>
        <dbReference type="PROSITE" id="PS51186"/>
    </source>
</evidence>
<accession>A0A244ER64</accession>
<dbReference type="Pfam" id="PF00583">
    <property type="entry name" value="Acetyltransf_1"/>
    <property type="match status" value="1"/>
</dbReference>
<dbReference type="PROSITE" id="PS51186">
    <property type="entry name" value="GNAT"/>
    <property type="match status" value="1"/>
</dbReference>
<sequence length="157" mass="17560">MRRDLALPIPATHWPSAVIPRAFTLEHAAEVHRLLTLGYSSSEGSVPDYHTWLTALERNPESDLSRCFLAMLDDTVAGVIVCWTSAFIKDLVVHPEHQNKGIGFALLNHLFTHLANPLNPNGEASVDLHVMESNQRARHLYEKSALSYVRRFPVPAS</sequence>
<dbReference type="RefSeq" id="WP_084917614.1">
    <property type="nucleotide sequence ID" value="NZ_MTSA01000009.1"/>
</dbReference>
<dbReference type="CDD" id="cd04301">
    <property type="entry name" value="NAT_SF"/>
    <property type="match status" value="1"/>
</dbReference>
<comment type="caution">
    <text evidence="2">The sequence shown here is derived from an EMBL/GenBank/DDBJ whole genome shotgun (WGS) entry which is preliminary data.</text>
</comment>
<dbReference type="InterPro" id="IPR016181">
    <property type="entry name" value="Acyl_CoA_acyltransferase"/>
</dbReference>
<name>A0A244ER64_PSESX</name>
<dbReference type="GO" id="GO:0016747">
    <property type="term" value="F:acyltransferase activity, transferring groups other than amino-acyl groups"/>
    <property type="evidence" value="ECO:0007669"/>
    <property type="project" value="InterPro"/>
</dbReference>
<dbReference type="Proteomes" id="UP000195128">
    <property type="component" value="Unassembled WGS sequence"/>
</dbReference>
<protein>
    <submittedName>
        <fullName evidence="2">GNAT family N-acetyltransferase</fullName>
    </submittedName>
</protein>
<dbReference type="Gene3D" id="3.40.630.30">
    <property type="match status" value="1"/>
</dbReference>
<dbReference type="EMBL" id="MTSA01000009">
    <property type="protein sequence ID" value="OUM07005.1"/>
    <property type="molecule type" value="Genomic_DNA"/>
</dbReference>
<feature type="domain" description="N-acetyltransferase" evidence="1">
    <location>
        <begin position="18"/>
        <end position="157"/>
    </location>
</feature>
<evidence type="ECO:0000313" key="2">
    <source>
        <dbReference type="EMBL" id="OUM07005.1"/>
    </source>
</evidence>
<dbReference type="SUPFAM" id="SSF55729">
    <property type="entry name" value="Acyl-CoA N-acyltransferases (Nat)"/>
    <property type="match status" value="1"/>
</dbReference>
<dbReference type="InterPro" id="IPR000182">
    <property type="entry name" value="GNAT_dom"/>
</dbReference>
<keyword evidence="2" id="KW-0808">Transferase</keyword>
<dbReference type="OrthoDB" id="9803907at2"/>
<organism evidence="2 3">
    <name type="scientific">Pseudomonas syringae</name>
    <dbReference type="NCBI Taxonomy" id="317"/>
    <lineage>
        <taxon>Bacteria</taxon>
        <taxon>Pseudomonadati</taxon>
        <taxon>Pseudomonadota</taxon>
        <taxon>Gammaproteobacteria</taxon>
        <taxon>Pseudomonadales</taxon>
        <taxon>Pseudomonadaceae</taxon>
        <taxon>Pseudomonas</taxon>
    </lineage>
</organism>
<evidence type="ECO:0000313" key="3">
    <source>
        <dbReference type="Proteomes" id="UP000195128"/>
    </source>
</evidence>
<dbReference type="AlphaFoldDB" id="A0A244ER64"/>
<gene>
    <name evidence="2" type="ORF">BW686_13840</name>
</gene>
<reference evidence="2 3" key="1">
    <citation type="submission" date="2017-01" db="EMBL/GenBank/DDBJ databases">
        <authorList>
            <person name="Mah S.A."/>
            <person name="Swanson W.J."/>
            <person name="Moy G.W."/>
            <person name="Vacquier V.D."/>
        </authorList>
    </citation>
    <scope>NUCLEOTIDE SEQUENCE [LARGE SCALE GENOMIC DNA]</scope>
    <source>
        <strain evidence="2">PDD-32b-74</strain>
    </source>
</reference>